<organism evidence="1 2">
    <name type="scientific">Agrocybe pediades</name>
    <dbReference type="NCBI Taxonomy" id="84607"/>
    <lineage>
        <taxon>Eukaryota</taxon>
        <taxon>Fungi</taxon>
        <taxon>Dikarya</taxon>
        <taxon>Basidiomycota</taxon>
        <taxon>Agaricomycotina</taxon>
        <taxon>Agaricomycetes</taxon>
        <taxon>Agaricomycetidae</taxon>
        <taxon>Agaricales</taxon>
        <taxon>Agaricineae</taxon>
        <taxon>Strophariaceae</taxon>
        <taxon>Agrocybe</taxon>
    </lineage>
</organism>
<gene>
    <name evidence="1" type="ORF">D9613_006200</name>
</gene>
<accession>A0A8H4VR33</accession>
<protein>
    <recommendedName>
        <fullName evidence="3">F-box domain-containing protein</fullName>
    </recommendedName>
</protein>
<dbReference type="Gene3D" id="3.80.10.10">
    <property type="entry name" value="Ribonuclease Inhibitor"/>
    <property type="match status" value="1"/>
</dbReference>
<dbReference type="InterPro" id="IPR032675">
    <property type="entry name" value="LRR_dom_sf"/>
</dbReference>
<dbReference type="AlphaFoldDB" id="A0A8H4VR33"/>
<dbReference type="EMBL" id="JAACJL010000030">
    <property type="protein sequence ID" value="KAF4617235.1"/>
    <property type="molecule type" value="Genomic_DNA"/>
</dbReference>
<reference evidence="1 2" key="1">
    <citation type="submission" date="2019-12" db="EMBL/GenBank/DDBJ databases">
        <authorList>
            <person name="Floudas D."/>
            <person name="Bentzer J."/>
            <person name="Ahren D."/>
            <person name="Johansson T."/>
            <person name="Persson P."/>
            <person name="Tunlid A."/>
        </authorList>
    </citation>
    <scope>NUCLEOTIDE SEQUENCE [LARGE SCALE GENOMIC DNA]</scope>
    <source>
        <strain evidence="1 2">CBS 102.39</strain>
    </source>
</reference>
<dbReference type="Proteomes" id="UP000521872">
    <property type="component" value="Unassembled WGS sequence"/>
</dbReference>
<evidence type="ECO:0000313" key="1">
    <source>
        <dbReference type="EMBL" id="KAF4617235.1"/>
    </source>
</evidence>
<evidence type="ECO:0000313" key="2">
    <source>
        <dbReference type="Proteomes" id="UP000521872"/>
    </source>
</evidence>
<name>A0A8H4VR33_9AGAR</name>
<sequence length="548" mass="63120">MFTSRRSKGQHTSPITLLDDDMLWLILLKNTEVNNDKRLTTARYGSQVCRRWRQLMLGSPFIWGRLLDINSFPTKTSNWIQEVMSRSGEAPLWITGSRDIFARLERRSPDFPGFVLTFFKDNWARVEKLDISDDLRTRSEGRDRKRYWRYLFSRPAPLLKEFSFRYSDFDEDKWHAPSPWFHSLAPSVKRFCVRGFGNTYDIHTIAPFSIGMPSSWLSRLRSLTLYQRMDLSGVLKVLQMVPLLEELELTTFSNSGNVNQSQHILVCLPRLSTLRLRGWDDISNVGRLLDSISPSDNCCLSMSAPPDPRTPDTPTSDPGSFNPILELGEVKRGQSVLLRYTQNYNEARPIIELSLSCGTHFIEVIGKIPSGLSIFIPRTTDDSWLLSMLFEPSVFNSVHTLSIAQGTLESLVMYADQGYQESFPRLHTLKIDGEQKLDPEYGALLYQFLKKRQKISRPISVLDLSKLNLNCFTRDFDDLEEFFGLTVALPKTQPSRREDTYVCGSGFPELLRFNEQRQAQSRRSSGLCRFNSPGFRHKYVTYGWSGYV</sequence>
<keyword evidence="2" id="KW-1185">Reference proteome</keyword>
<evidence type="ECO:0008006" key="3">
    <source>
        <dbReference type="Google" id="ProtNLM"/>
    </source>
</evidence>
<proteinExistence type="predicted"/>
<comment type="caution">
    <text evidence="1">The sequence shown here is derived from an EMBL/GenBank/DDBJ whole genome shotgun (WGS) entry which is preliminary data.</text>
</comment>